<name>A0A2A2HFW9_9EURY</name>
<reference evidence="3 5" key="1">
    <citation type="submission" date="2016-04" db="EMBL/GenBank/DDBJ databases">
        <title>Genome sequence of Methanosphaera cuniculi DSM 4103.</title>
        <authorList>
            <person name="Poehlein A."/>
            <person name="Seedorf H."/>
            <person name="Daniel R."/>
        </authorList>
    </citation>
    <scope>NUCLEOTIDE SEQUENCE [LARGE SCALE GENOMIC DNA]</scope>
    <source>
        <strain evidence="3 5">DSM 4103</strain>
    </source>
</reference>
<dbReference type="EMBL" id="LWMS01000020">
    <property type="protein sequence ID" value="PWL08257.1"/>
    <property type="molecule type" value="Genomic_DNA"/>
</dbReference>
<evidence type="ECO:0000313" key="5">
    <source>
        <dbReference type="Proteomes" id="UP000246004"/>
    </source>
</evidence>
<dbReference type="Proteomes" id="UP000217528">
    <property type="component" value="Unassembled WGS sequence"/>
</dbReference>
<organism evidence="2 4">
    <name type="scientific">Methanosphaera cuniculi</name>
    <dbReference type="NCBI Taxonomy" id="1077256"/>
    <lineage>
        <taxon>Archaea</taxon>
        <taxon>Methanobacteriati</taxon>
        <taxon>Methanobacteriota</taxon>
        <taxon>Methanomada group</taxon>
        <taxon>Methanobacteria</taxon>
        <taxon>Methanobacteriales</taxon>
        <taxon>Methanobacteriaceae</taxon>
        <taxon>Methanosphaera</taxon>
    </lineage>
</organism>
<dbReference type="OrthoDB" id="145053at2157"/>
<dbReference type="PANTHER" id="PTHR11082:SF36">
    <property type="entry name" value="DUS-LIKE FMN-BINDING DOMAIN-CONTAINING PROTEIN"/>
    <property type="match status" value="1"/>
</dbReference>
<dbReference type="RefSeq" id="WP_095607824.1">
    <property type="nucleotide sequence ID" value="NZ_LMVN01000001.1"/>
</dbReference>
<dbReference type="SUPFAM" id="SSF51395">
    <property type="entry name" value="FMN-linked oxidoreductases"/>
    <property type="match status" value="1"/>
</dbReference>
<dbReference type="Pfam" id="PF01207">
    <property type="entry name" value="Dus"/>
    <property type="match status" value="1"/>
</dbReference>
<reference evidence="2 4" key="2">
    <citation type="journal article" date="2017" name="BMC Genomics">
        <title>Genomic analysis of methanogenic archaea reveals a shift towards energy conservation.</title>
        <authorList>
            <person name="Gilmore S.P."/>
            <person name="Henske J.K."/>
            <person name="Sexton J.A."/>
            <person name="Solomon K.V."/>
            <person name="Seppala S."/>
            <person name="Yoo J.I."/>
            <person name="Huyett L.M."/>
            <person name="Pressman A."/>
            <person name="Cogan J.Z."/>
            <person name="Kivenson V."/>
            <person name="Peng X."/>
            <person name="Tan Y."/>
            <person name="Valentine D.L."/>
            <person name="O'Malley M.A."/>
        </authorList>
    </citation>
    <scope>NUCLEOTIDE SEQUENCE [LARGE SCALE GENOMIC DNA]</scope>
    <source>
        <strain evidence="2 4">1R-7</strain>
    </source>
</reference>
<evidence type="ECO:0000313" key="2">
    <source>
        <dbReference type="EMBL" id="PAV08174.1"/>
    </source>
</evidence>
<dbReference type="InterPro" id="IPR035587">
    <property type="entry name" value="DUS-like_FMN-bd"/>
</dbReference>
<evidence type="ECO:0000313" key="4">
    <source>
        <dbReference type="Proteomes" id="UP000217528"/>
    </source>
</evidence>
<dbReference type="InterPro" id="IPR013785">
    <property type="entry name" value="Aldolase_TIM"/>
</dbReference>
<gene>
    <name evidence="2" type="ORF">ASJ82_02985</name>
    <name evidence="3" type="ORF">MSCUN_06930</name>
</gene>
<comment type="caution">
    <text evidence="2">The sequence shown here is derived from an EMBL/GenBank/DDBJ whole genome shotgun (WGS) entry which is preliminary data.</text>
</comment>
<dbReference type="PANTHER" id="PTHR11082">
    <property type="entry name" value="TRNA-DIHYDROURIDINE SYNTHASE"/>
    <property type="match status" value="1"/>
</dbReference>
<evidence type="ECO:0000259" key="1">
    <source>
        <dbReference type="Pfam" id="PF01207"/>
    </source>
</evidence>
<feature type="domain" description="DUS-like FMN-binding" evidence="1">
    <location>
        <begin position="99"/>
        <end position="235"/>
    </location>
</feature>
<dbReference type="AlphaFoldDB" id="A0A2A2HFW9"/>
<dbReference type="Gene3D" id="3.20.20.70">
    <property type="entry name" value="Aldolase class I"/>
    <property type="match status" value="1"/>
</dbReference>
<evidence type="ECO:0000313" key="3">
    <source>
        <dbReference type="EMBL" id="PWL08257.1"/>
    </source>
</evidence>
<sequence>MNVLGAMAGICDGKFTKKFTNQNVDIITLGGFSCDIPTYEASCMIKDMGRDEFTIKPCNLSNYITDNVKIIHDYNPDWNGKICVNIRGSNSEGFKILKNNTDIDILEINAHCRQKPITDVGSGQNLQYNLDILEDIICEVSSHKNYDTSIKLRANVRGVDILDIIDIINQYPVKYIHIDAMKPGIMCADYEIIEKISENTDKHIIANNSITTYDDYLKMINHKAHSVSVARAALKGDITHIFK</sequence>
<protein>
    <recommendedName>
        <fullName evidence="1">DUS-like FMN-binding domain-containing protein</fullName>
    </recommendedName>
</protein>
<keyword evidence="4" id="KW-1185">Reference proteome</keyword>
<accession>A0A2A2HFW9</accession>
<dbReference type="EMBL" id="LMVN01000001">
    <property type="protein sequence ID" value="PAV08174.1"/>
    <property type="molecule type" value="Genomic_DNA"/>
</dbReference>
<dbReference type="Proteomes" id="UP000246004">
    <property type="component" value="Unassembled WGS sequence"/>
</dbReference>
<proteinExistence type="predicted"/>